<dbReference type="GO" id="GO:0005524">
    <property type="term" value="F:ATP binding"/>
    <property type="evidence" value="ECO:0007669"/>
    <property type="project" value="UniProtKB-KW"/>
</dbReference>
<dbReference type="EMBL" id="DTBP01000024">
    <property type="protein sequence ID" value="HGQ74158.1"/>
    <property type="molecule type" value="Genomic_DNA"/>
</dbReference>
<dbReference type="Gene3D" id="2.40.50.140">
    <property type="entry name" value="Nucleic acid-binding proteins"/>
    <property type="match status" value="1"/>
</dbReference>
<evidence type="ECO:0000256" key="8">
    <source>
        <dbReference type="NCBIfam" id="TIGR00457"/>
    </source>
</evidence>
<evidence type="ECO:0000256" key="3">
    <source>
        <dbReference type="ARBA" id="ARBA00022598"/>
    </source>
</evidence>
<dbReference type="EC" id="6.1.1.22" evidence="2 8"/>
<dbReference type="InterPro" id="IPR012340">
    <property type="entry name" value="NA-bd_OB-fold"/>
</dbReference>
<keyword evidence="6" id="KW-0648">Protein biosynthesis</keyword>
<dbReference type="PROSITE" id="PS50862">
    <property type="entry name" value="AA_TRNA_LIGASE_II"/>
    <property type="match status" value="1"/>
</dbReference>
<dbReference type="GO" id="GO:0004816">
    <property type="term" value="F:asparagine-tRNA ligase activity"/>
    <property type="evidence" value="ECO:0007669"/>
    <property type="project" value="UniProtKB-UniRule"/>
</dbReference>
<proteinExistence type="inferred from homology"/>
<comment type="caution">
    <text evidence="11">The sequence shown here is derived from an EMBL/GenBank/DDBJ whole genome shotgun (WGS) entry which is preliminary data.</text>
</comment>
<dbReference type="InterPro" id="IPR004365">
    <property type="entry name" value="NA-bd_OB_tRNA"/>
</dbReference>
<evidence type="ECO:0000256" key="1">
    <source>
        <dbReference type="ARBA" id="ARBA00008226"/>
    </source>
</evidence>
<dbReference type="AlphaFoldDB" id="A0A7C4JLT2"/>
<evidence type="ECO:0000313" key="10">
    <source>
        <dbReference type="EMBL" id="HGQ59544.1"/>
    </source>
</evidence>
<dbReference type="Gene3D" id="3.30.930.10">
    <property type="entry name" value="Bira Bifunctional Protein, Domain 2"/>
    <property type="match status" value="1"/>
</dbReference>
<dbReference type="InterPro" id="IPR002312">
    <property type="entry name" value="Asp/Asn-tRNA-synth_IIb"/>
</dbReference>
<evidence type="ECO:0000256" key="4">
    <source>
        <dbReference type="ARBA" id="ARBA00022741"/>
    </source>
</evidence>
<dbReference type="NCBIfam" id="TIGR00457">
    <property type="entry name" value="asnS"/>
    <property type="match status" value="1"/>
</dbReference>
<evidence type="ECO:0000313" key="11">
    <source>
        <dbReference type="EMBL" id="HGQ74158.1"/>
    </source>
</evidence>
<dbReference type="CDD" id="cd00776">
    <property type="entry name" value="AsxRS_core"/>
    <property type="match status" value="1"/>
</dbReference>
<comment type="similarity">
    <text evidence="1">Belongs to the class-II aminoacyl-tRNA synthetase family.</text>
</comment>
<keyword evidence="7" id="KW-0030">Aminoacyl-tRNA synthetase</keyword>
<evidence type="ECO:0000256" key="6">
    <source>
        <dbReference type="ARBA" id="ARBA00022917"/>
    </source>
</evidence>
<keyword evidence="5" id="KW-0067">ATP-binding</keyword>
<keyword evidence="3 11" id="KW-0436">Ligase</keyword>
<dbReference type="NCBIfam" id="NF003037">
    <property type="entry name" value="PRK03932.1"/>
    <property type="match status" value="1"/>
</dbReference>
<feature type="domain" description="Aminoacyl-transfer RNA synthetases class-II family profile" evidence="9">
    <location>
        <begin position="134"/>
        <end position="424"/>
    </location>
</feature>
<evidence type="ECO:0000256" key="2">
    <source>
        <dbReference type="ARBA" id="ARBA00012816"/>
    </source>
</evidence>
<reference evidence="11" key="1">
    <citation type="journal article" date="2020" name="mSystems">
        <title>Genome- and Community-Level Interaction Insights into Carbon Utilization and Element Cycling Functions of Hydrothermarchaeota in Hydrothermal Sediment.</title>
        <authorList>
            <person name="Zhou Z."/>
            <person name="Liu Y."/>
            <person name="Xu W."/>
            <person name="Pan J."/>
            <person name="Luo Z.H."/>
            <person name="Li M."/>
        </authorList>
    </citation>
    <scope>NUCLEOTIDE SEQUENCE [LARGE SCALE GENOMIC DNA]</scope>
    <source>
        <strain evidence="10">SpSt-638</strain>
        <strain evidence="11">SpSt-648</strain>
    </source>
</reference>
<dbReference type="SUPFAM" id="SSF50249">
    <property type="entry name" value="Nucleic acid-binding proteins"/>
    <property type="match status" value="1"/>
</dbReference>
<dbReference type="NCBIfam" id="NF003483">
    <property type="entry name" value="PRK05159.1"/>
    <property type="match status" value="1"/>
</dbReference>
<dbReference type="PANTHER" id="PTHR22594">
    <property type="entry name" value="ASPARTYL/LYSYL-TRNA SYNTHETASE"/>
    <property type="match status" value="1"/>
</dbReference>
<dbReference type="EMBL" id="DTBE01000062">
    <property type="protein sequence ID" value="HGQ59544.1"/>
    <property type="molecule type" value="Genomic_DNA"/>
</dbReference>
<accession>A0A7C4JLT2</accession>
<dbReference type="PRINTS" id="PR01042">
    <property type="entry name" value="TRNASYNTHASP"/>
</dbReference>
<dbReference type="Pfam" id="PF01336">
    <property type="entry name" value="tRNA_anti-codon"/>
    <property type="match status" value="1"/>
</dbReference>
<sequence length="434" mass="50327">MSRSFVSIASASREEMIGREVCVRGWIYRRSVVGGKAFVRIRDSTGTMQVVLTRGVFSDELIDKIKNIGLEASVETCGIVRRENRAPGGFEIEANYFKIVGDSRDFPIKGYEGIDYLLDKRHLWIRSRYMVNLLKIKHTVLKAGRDYFITNGWWETTPPILTASACEGGATLFPVQYYEKTAYLSQSAQLYLEALVFSLEKVWSLTPSFRAEKSRTRRHLAEYWHLEAEAAWYTMDDMMKVVEELVSYIVSRVIEERRNELEELGRDISKLSNALQTPYPRIKYDEAIEILQRKGLDIKWGDDFGADEERVLTMEFDQPFFITHFPRWVKSFYMKICDEDDRVVLGFDLLAPEGYGEIVGGGQREDDYNKLVDRIKEQGLKIEDYEWYLDLRKYGSVPHSGFGLGVERLVMWIAGIDHIRDATPFPRFRGWITP</sequence>
<dbReference type="InterPro" id="IPR004522">
    <property type="entry name" value="Asn-tRNA-ligase"/>
</dbReference>
<evidence type="ECO:0000256" key="5">
    <source>
        <dbReference type="ARBA" id="ARBA00022840"/>
    </source>
</evidence>
<evidence type="ECO:0000256" key="7">
    <source>
        <dbReference type="ARBA" id="ARBA00023146"/>
    </source>
</evidence>
<dbReference type="PANTHER" id="PTHR22594:SF34">
    <property type="entry name" value="ASPARAGINE--TRNA LIGASE, MITOCHONDRIAL-RELATED"/>
    <property type="match status" value="1"/>
</dbReference>
<dbReference type="GO" id="GO:0003676">
    <property type="term" value="F:nucleic acid binding"/>
    <property type="evidence" value="ECO:0007669"/>
    <property type="project" value="InterPro"/>
</dbReference>
<dbReference type="InterPro" id="IPR004364">
    <property type="entry name" value="Aa-tRNA-synt_II"/>
</dbReference>
<evidence type="ECO:0000259" key="9">
    <source>
        <dbReference type="PROSITE" id="PS50862"/>
    </source>
</evidence>
<keyword evidence="4" id="KW-0547">Nucleotide-binding</keyword>
<protein>
    <recommendedName>
        <fullName evidence="2 8">Asparagine--tRNA ligase</fullName>
        <ecNumber evidence="2 8">6.1.1.22</ecNumber>
    </recommendedName>
</protein>
<dbReference type="Pfam" id="PF00152">
    <property type="entry name" value="tRNA-synt_2"/>
    <property type="match status" value="1"/>
</dbReference>
<gene>
    <name evidence="10" type="ORF">ENU09_02360</name>
    <name evidence="11" type="ORF">ENU20_03680</name>
</gene>
<dbReference type="InterPro" id="IPR045864">
    <property type="entry name" value="aa-tRNA-synth_II/BPL/LPL"/>
</dbReference>
<dbReference type="SUPFAM" id="SSF55681">
    <property type="entry name" value="Class II aaRS and biotin synthetases"/>
    <property type="match status" value="1"/>
</dbReference>
<dbReference type="InterPro" id="IPR006195">
    <property type="entry name" value="aa-tRNA-synth_II"/>
</dbReference>
<organism evidence="11">
    <name type="scientific">Staphylothermus marinus</name>
    <dbReference type="NCBI Taxonomy" id="2280"/>
    <lineage>
        <taxon>Archaea</taxon>
        <taxon>Thermoproteota</taxon>
        <taxon>Thermoprotei</taxon>
        <taxon>Desulfurococcales</taxon>
        <taxon>Desulfurococcaceae</taxon>
        <taxon>Staphylothermus</taxon>
    </lineage>
</organism>
<dbReference type="GO" id="GO:0006421">
    <property type="term" value="P:asparaginyl-tRNA aminoacylation"/>
    <property type="evidence" value="ECO:0007669"/>
    <property type="project" value="UniProtKB-UniRule"/>
</dbReference>
<name>A0A7C4JLT2_STAMA</name>